<dbReference type="AlphaFoldDB" id="A0A841B8C0"/>
<gene>
    <name evidence="2" type="ORF">HDA45_006373</name>
</gene>
<organism evidence="2 3">
    <name type="scientific">Amycolatopsis umgeniensis</name>
    <dbReference type="NCBI Taxonomy" id="336628"/>
    <lineage>
        <taxon>Bacteria</taxon>
        <taxon>Bacillati</taxon>
        <taxon>Actinomycetota</taxon>
        <taxon>Actinomycetes</taxon>
        <taxon>Pseudonocardiales</taxon>
        <taxon>Pseudonocardiaceae</taxon>
        <taxon>Amycolatopsis</taxon>
    </lineage>
</organism>
<protein>
    <submittedName>
        <fullName evidence="2">Uncharacterized protein</fullName>
    </submittedName>
</protein>
<feature type="transmembrane region" description="Helical" evidence="1">
    <location>
        <begin position="106"/>
        <end position="127"/>
    </location>
</feature>
<proteinExistence type="predicted"/>
<feature type="transmembrane region" description="Helical" evidence="1">
    <location>
        <begin position="50"/>
        <end position="67"/>
    </location>
</feature>
<dbReference type="Proteomes" id="UP000580861">
    <property type="component" value="Unassembled WGS sequence"/>
</dbReference>
<name>A0A841B8C0_9PSEU</name>
<keyword evidence="1" id="KW-1133">Transmembrane helix</keyword>
<evidence type="ECO:0000256" key="1">
    <source>
        <dbReference type="SAM" id="Phobius"/>
    </source>
</evidence>
<evidence type="ECO:0000313" key="2">
    <source>
        <dbReference type="EMBL" id="MBB5856286.1"/>
    </source>
</evidence>
<dbReference type="RefSeq" id="WP_184901584.1">
    <property type="nucleotide sequence ID" value="NZ_JACHMX010000001.1"/>
</dbReference>
<keyword evidence="1" id="KW-0812">Transmembrane</keyword>
<dbReference type="EMBL" id="JACHMX010000001">
    <property type="protein sequence ID" value="MBB5856286.1"/>
    <property type="molecule type" value="Genomic_DNA"/>
</dbReference>
<keyword evidence="3" id="KW-1185">Reference proteome</keyword>
<sequence>MHVRTVRREIEVAERRKGLTLYLGGGGLGGLGLFGAGDVATGIWDRAPGVLLPLFVTMVSVTGYCLARGYGGYEYRATTLERDIEDGKRKEADEVGDTVSKAVKTYYTLAPVCLVLTAACLLVAVWWGTVSPG</sequence>
<feature type="transmembrane region" description="Helical" evidence="1">
    <location>
        <begin position="21"/>
        <end position="44"/>
    </location>
</feature>
<keyword evidence="1" id="KW-0472">Membrane</keyword>
<reference evidence="2 3" key="1">
    <citation type="submission" date="2020-08" db="EMBL/GenBank/DDBJ databases">
        <title>Sequencing the genomes of 1000 actinobacteria strains.</title>
        <authorList>
            <person name="Klenk H.-P."/>
        </authorList>
    </citation>
    <scope>NUCLEOTIDE SEQUENCE [LARGE SCALE GENOMIC DNA]</scope>
    <source>
        <strain evidence="2 3">DSM 45272</strain>
    </source>
</reference>
<accession>A0A841B8C0</accession>
<evidence type="ECO:0000313" key="3">
    <source>
        <dbReference type="Proteomes" id="UP000580861"/>
    </source>
</evidence>
<comment type="caution">
    <text evidence="2">The sequence shown here is derived from an EMBL/GenBank/DDBJ whole genome shotgun (WGS) entry which is preliminary data.</text>
</comment>